<dbReference type="PANTHER" id="PTHR35526">
    <property type="entry name" value="ANTI-SIGMA-F FACTOR RSBW-RELATED"/>
    <property type="match status" value="1"/>
</dbReference>
<keyword evidence="1" id="KW-0723">Serine/threonine-protein kinase</keyword>
<keyword evidence="3" id="KW-0067">ATP-binding</keyword>
<name>A0ABY4QTR9_9ACTN</name>
<evidence type="ECO:0000259" key="2">
    <source>
        <dbReference type="Pfam" id="PF13581"/>
    </source>
</evidence>
<reference evidence="3" key="2">
    <citation type="submission" date="2022-05" db="EMBL/GenBank/DDBJ databases">
        <authorList>
            <person name="Kim J.-S."/>
            <person name="Lee K."/>
            <person name="Suh M."/>
            <person name="Eom M."/>
            <person name="Kim J.-S."/>
            <person name="Kim D.-S."/>
            <person name="Ko S.-H."/>
            <person name="Shin Y."/>
            <person name="Lee J.-S."/>
        </authorList>
    </citation>
    <scope>NUCLEOTIDE SEQUENCE</scope>
    <source>
        <strain evidence="3">N237</strain>
    </source>
</reference>
<dbReference type="CDD" id="cd16936">
    <property type="entry name" value="HATPase_RsbW-like"/>
    <property type="match status" value="1"/>
</dbReference>
<organism evidence="3 4">
    <name type="scientific">Jatrophihabitans telluris</name>
    <dbReference type="NCBI Taxonomy" id="2038343"/>
    <lineage>
        <taxon>Bacteria</taxon>
        <taxon>Bacillati</taxon>
        <taxon>Actinomycetota</taxon>
        <taxon>Actinomycetes</taxon>
        <taxon>Jatrophihabitantales</taxon>
        <taxon>Jatrophihabitantaceae</taxon>
        <taxon>Jatrophihabitans</taxon>
    </lineage>
</organism>
<keyword evidence="1" id="KW-0418">Kinase</keyword>
<protein>
    <submittedName>
        <fullName evidence="3">ATP-binding protein</fullName>
    </submittedName>
</protein>
<dbReference type="PANTHER" id="PTHR35526:SF3">
    <property type="entry name" value="ANTI-SIGMA-F FACTOR RSBW"/>
    <property type="match status" value="1"/>
</dbReference>
<dbReference type="Proteomes" id="UP001056336">
    <property type="component" value="Chromosome"/>
</dbReference>
<gene>
    <name evidence="3" type="ORF">M6D93_12190</name>
</gene>
<dbReference type="Gene3D" id="3.30.565.10">
    <property type="entry name" value="Histidine kinase-like ATPase, C-terminal domain"/>
    <property type="match status" value="1"/>
</dbReference>
<dbReference type="RefSeq" id="WP_249769501.1">
    <property type="nucleotide sequence ID" value="NZ_CP097332.1"/>
</dbReference>
<keyword evidence="4" id="KW-1185">Reference proteome</keyword>
<sequence length="140" mass="15025">MRDSGAHNGLGVRAAPGDWSATVPLPSDTSAAAFARLFLQERATGLPGDFLADAMLATSELVANAILHGRPAFWLFVRDLAAGIAIGVHDDGDSMPFSPVIEPRPDQMDGRGLRIVEALRSTWGVQPTPTGKMVWFEMHM</sequence>
<keyword evidence="3" id="KW-0547">Nucleotide-binding</keyword>
<proteinExistence type="predicted"/>
<accession>A0ABY4QTR9</accession>
<dbReference type="GO" id="GO:0005524">
    <property type="term" value="F:ATP binding"/>
    <property type="evidence" value="ECO:0007669"/>
    <property type="project" value="UniProtKB-KW"/>
</dbReference>
<dbReference type="EMBL" id="CP097332">
    <property type="protein sequence ID" value="UQX87065.1"/>
    <property type="molecule type" value="Genomic_DNA"/>
</dbReference>
<dbReference type="InterPro" id="IPR050267">
    <property type="entry name" value="Anti-sigma-factor_SerPK"/>
</dbReference>
<dbReference type="InterPro" id="IPR003594">
    <property type="entry name" value="HATPase_dom"/>
</dbReference>
<dbReference type="SUPFAM" id="SSF55874">
    <property type="entry name" value="ATPase domain of HSP90 chaperone/DNA topoisomerase II/histidine kinase"/>
    <property type="match status" value="1"/>
</dbReference>
<feature type="domain" description="Histidine kinase/HSP90-like ATPase" evidence="2">
    <location>
        <begin position="27"/>
        <end position="136"/>
    </location>
</feature>
<dbReference type="InterPro" id="IPR036890">
    <property type="entry name" value="HATPase_C_sf"/>
</dbReference>
<evidence type="ECO:0000256" key="1">
    <source>
        <dbReference type="ARBA" id="ARBA00022527"/>
    </source>
</evidence>
<reference evidence="3" key="1">
    <citation type="journal article" date="2018" name="Int. J. Syst. Evol. Microbiol.">
        <title>Jatrophihabitans telluris sp. nov., isolated from sediment soil of lava forest wetlands and the emended description of the genus Jatrophihabitans.</title>
        <authorList>
            <person name="Lee K.C."/>
            <person name="Suh M.K."/>
            <person name="Eom M.K."/>
            <person name="Kim K.K."/>
            <person name="Kim J.S."/>
            <person name="Kim D.S."/>
            <person name="Ko S.H."/>
            <person name="Shin Y.K."/>
            <person name="Lee J.S."/>
        </authorList>
    </citation>
    <scope>NUCLEOTIDE SEQUENCE</scope>
    <source>
        <strain evidence="3">N237</strain>
    </source>
</reference>
<dbReference type="Pfam" id="PF13581">
    <property type="entry name" value="HATPase_c_2"/>
    <property type="match status" value="1"/>
</dbReference>
<keyword evidence="1" id="KW-0808">Transferase</keyword>
<evidence type="ECO:0000313" key="4">
    <source>
        <dbReference type="Proteomes" id="UP001056336"/>
    </source>
</evidence>
<evidence type="ECO:0000313" key="3">
    <source>
        <dbReference type="EMBL" id="UQX87065.1"/>
    </source>
</evidence>